<feature type="signal peptide" evidence="1">
    <location>
        <begin position="1"/>
        <end position="22"/>
    </location>
</feature>
<evidence type="ECO:0000313" key="2">
    <source>
        <dbReference type="EMBL" id="KAL2049307.1"/>
    </source>
</evidence>
<keyword evidence="1" id="KW-0732">Signal</keyword>
<feature type="chain" id="PRO_5047522871" evidence="1">
    <location>
        <begin position="23"/>
        <end position="226"/>
    </location>
</feature>
<evidence type="ECO:0000256" key="1">
    <source>
        <dbReference type="SAM" id="SignalP"/>
    </source>
</evidence>
<keyword evidence="3" id="KW-1185">Reference proteome</keyword>
<gene>
    <name evidence="2" type="ORF">ABVK25_010404</name>
</gene>
<accession>A0ABR4AWK8</accession>
<dbReference type="EMBL" id="JBHFEH010000066">
    <property type="protein sequence ID" value="KAL2049307.1"/>
    <property type="molecule type" value="Genomic_DNA"/>
</dbReference>
<dbReference type="PROSITE" id="PS51257">
    <property type="entry name" value="PROKAR_LIPOPROTEIN"/>
    <property type="match status" value="1"/>
</dbReference>
<organism evidence="2 3">
    <name type="scientific">Lepraria finkii</name>
    <dbReference type="NCBI Taxonomy" id="1340010"/>
    <lineage>
        <taxon>Eukaryota</taxon>
        <taxon>Fungi</taxon>
        <taxon>Dikarya</taxon>
        <taxon>Ascomycota</taxon>
        <taxon>Pezizomycotina</taxon>
        <taxon>Lecanoromycetes</taxon>
        <taxon>OSLEUM clade</taxon>
        <taxon>Lecanoromycetidae</taxon>
        <taxon>Lecanorales</taxon>
        <taxon>Lecanorineae</taxon>
        <taxon>Stereocaulaceae</taxon>
        <taxon>Lepraria</taxon>
    </lineage>
</organism>
<name>A0ABR4AWK8_9LECA</name>
<proteinExistence type="predicted"/>
<dbReference type="Proteomes" id="UP001590951">
    <property type="component" value="Unassembled WGS sequence"/>
</dbReference>
<protein>
    <submittedName>
        <fullName evidence="2">Uncharacterized protein</fullName>
    </submittedName>
</protein>
<evidence type="ECO:0000313" key="3">
    <source>
        <dbReference type="Proteomes" id="UP001590951"/>
    </source>
</evidence>
<comment type="caution">
    <text evidence="2">The sequence shown here is derived from an EMBL/GenBank/DDBJ whole genome shotgun (WGS) entry which is preliminary data.</text>
</comment>
<reference evidence="2 3" key="1">
    <citation type="submission" date="2024-09" db="EMBL/GenBank/DDBJ databases">
        <title>Rethinking Asexuality: The Enigmatic Case of Functional Sexual Genes in Lepraria (Stereocaulaceae).</title>
        <authorList>
            <person name="Doellman M."/>
            <person name="Sun Y."/>
            <person name="Barcenas-Pena A."/>
            <person name="Lumbsch H.T."/>
            <person name="Grewe F."/>
        </authorList>
    </citation>
    <scope>NUCLEOTIDE SEQUENCE [LARGE SCALE GENOMIC DNA]</scope>
    <source>
        <strain evidence="2 3">Grewe 0041</strain>
    </source>
</reference>
<sequence>MRLSSSGTLLCLLVLFSCTVFALPLDHILSAERFPNVTSSFLTESTVSDFCTSSIAWTGDAGLDPNLLRDCGTASNTFWNVEVRRHGVSEFEFLNSETPSAHRNPNQRTPRRYTYDTCTIALINKPDIPDPYWPGIPLSSLPATDTASYDEIYMSLLAVVADCLHDHSQVGWGLAGEKSGVIVMLFRTKSPVDVAIPPSVDPGGLTNTTTDGMQVRATDHRAFMSS</sequence>